<name>A0ABR1HZR0_9HYPO</name>
<dbReference type="PANTHER" id="PTHR43540">
    <property type="entry name" value="PEROXYUREIDOACRYLATE/UREIDOACRYLATE AMIDOHYDROLASE-RELATED"/>
    <property type="match status" value="1"/>
</dbReference>
<comment type="similarity">
    <text evidence="1">Belongs to the isochorismatase family.</text>
</comment>
<sequence length="221" mass="22911">MADLAATSNAADPSTPDHYAPSQTALLLLDFHTTFVQKLGGPKAIAALGVAAQLRAWAKAQGILVVHALIDVDATPPPTTKGAARFKGIAAMMGPDGAAEPGELLQDADERDITFTRTIGRVSALSSPGLLDLLHQKGIKSLVLTGLSTSGCVMRTAIPATDAGFVVTVISNACADGKENVHDIVLESILPMSAYVATAAEFQAGYAKALENKRDLHIDAN</sequence>
<evidence type="ECO:0000313" key="5">
    <source>
        <dbReference type="Proteomes" id="UP001498421"/>
    </source>
</evidence>
<evidence type="ECO:0000259" key="3">
    <source>
        <dbReference type="Pfam" id="PF00857"/>
    </source>
</evidence>
<keyword evidence="5" id="KW-1185">Reference proteome</keyword>
<dbReference type="InterPro" id="IPR050272">
    <property type="entry name" value="Isochorismatase-like_hydrls"/>
</dbReference>
<gene>
    <name evidence="4" type="ORF">QQZ08_006766</name>
</gene>
<evidence type="ECO:0000256" key="2">
    <source>
        <dbReference type="ARBA" id="ARBA00022801"/>
    </source>
</evidence>
<dbReference type="Gene3D" id="3.40.50.850">
    <property type="entry name" value="Isochorismatase-like"/>
    <property type="match status" value="1"/>
</dbReference>
<feature type="domain" description="Isochorismatase-like" evidence="3">
    <location>
        <begin position="24"/>
        <end position="201"/>
    </location>
</feature>
<dbReference type="SUPFAM" id="SSF52499">
    <property type="entry name" value="Isochorismatase-like hydrolases"/>
    <property type="match status" value="1"/>
</dbReference>
<keyword evidence="2" id="KW-0378">Hydrolase</keyword>
<organism evidence="4 5">
    <name type="scientific">Neonectria magnoliae</name>
    <dbReference type="NCBI Taxonomy" id="2732573"/>
    <lineage>
        <taxon>Eukaryota</taxon>
        <taxon>Fungi</taxon>
        <taxon>Dikarya</taxon>
        <taxon>Ascomycota</taxon>
        <taxon>Pezizomycotina</taxon>
        <taxon>Sordariomycetes</taxon>
        <taxon>Hypocreomycetidae</taxon>
        <taxon>Hypocreales</taxon>
        <taxon>Nectriaceae</taxon>
        <taxon>Neonectria</taxon>
    </lineage>
</organism>
<dbReference type="InterPro" id="IPR000868">
    <property type="entry name" value="Isochorismatase-like_dom"/>
</dbReference>
<protein>
    <recommendedName>
        <fullName evidence="3">Isochorismatase-like domain-containing protein</fullName>
    </recommendedName>
</protein>
<reference evidence="4 5" key="1">
    <citation type="journal article" date="2025" name="Microbiol. Resour. Announc.">
        <title>Draft genome sequences for Neonectria magnoliae and Neonectria punicea, canker pathogens of Liriodendron tulipifera and Acer saccharum in West Virginia.</title>
        <authorList>
            <person name="Petronek H.M."/>
            <person name="Kasson M.T."/>
            <person name="Metheny A.M."/>
            <person name="Stauder C.M."/>
            <person name="Lovett B."/>
            <person name="Lynch S.C."/>
            <person name="Garnas J.R."/>
            <person name="Kasson L.R."/>
            <person name="Stajich J.E."/>
        </authorList>
    </citation>
    <scope>NUCLEOTIDE SEQUENCE [LARGE SCALE GENOMIC DNA]</scope>
    <source>
        <strain evidence="4 5">NRRL 64651</strain>
    </source>
</reference>
<dbReference type="Proteomes" id="UP001498421">
    <property type="component" value="Unassembled WGS sequence"/>
</dbReference>
<proteinExistence type="inferred from homology"/>
<dbReference type="Pfam" id="PF00857">
    <property type="entry name" value="Isochorismatase"/>
    <property type="match status" value="1"/>
</dbReference>
<evidence type="ECO:0000313" key="4">
    <source>
        <dbReference type="EMBL" id="KAK7426730.1"/>
    </source>
</evidence>
<evidence type="ECO:0000256" key="1">
    <source>
        <dbReference type="ARBA" id="ARBA00006336"/>
    </source>
</evidence>
<comment type="caution">
    <text evidence="4">The sequence shown here is derived from an EMBL/GenBank/DDBJ whole genome shotgun (WGS) entry which is preliminary data.</text>
</comment>
<dbReference type="CDD" id="cd00431">
    <property type="entry name" value="cysteine_hydrolases"/>
    <property type="match status" value="1"/>
</dbReference>
<dbReference type="EMBL" id="JAZAVK010000062">
    <property type="protein sequence ID" value="KAK7426730.1"/>
    <property type="molecule type" value="Genomic_DNA"/>
</dbReference>
<dbReference type="InterPro" id="IPR036380">
    <property type="entry name" value="Isochorismatase-like_sf"/>
</dbReference>
<accession>A0ABR1HZR0</accession>